<comment type="caution">
    <text evidence="3">The sequence shown here is derived from an EMBL/GenBank/DDBJ whole genome shotgun (WGS) entry which is preliminary data.</text>
</comment>
<evidence type="ECO:0000313" key="4">
    <source>
        <dbReference type="Proteomes" id="UP001589683"/>
    </source>
</evidence>
<dbReference type="Proteomes" id="UP001589683">
    <property type="component" value="Unassembled WGS sequence"/>
</dbReference>
<dbReference type="InterPro" id="IPR003808">
    <property type="entry name" value="Fe-S_metab-assoc_dom"/>
</dbReference>
<dbReference type="Pfam" id="PF02657">
    <property type="entry name" value="SufE"/>
    <property type="match status" value="1"/>
</dbReference>
<dbReference type="PANTHER" id="PTHR43597:SF5">
    <property type="entry name" value="SUFE-LIKE PROTEIN 2, CHLOROPLASTIC"/>
    <property type="match status" value="1"/>
</dbReference>
<gene>
    <name evidence="3" type="ORF">ACFFUT_09520</name>
</gene>
<sequence>MSTEAFTEIAENFEFLDDWEDRYRYVIELGRDMEPLDAAFQVPATKVDGCASQVWIMPHLEGQGADAIFRFNGDSDAMIVRGLIAVLAALYNGLTVKEVMQVDAAESLGQLGLNDHLSAQRSNGLRAMVERIRKIAQSEMV</sequence>
<protein>
    <submittedName>
        <fullName evidence="3">SufE family protein</fullName>
    </submittedName>
</protein>
<dbReference type="RefSeq" id="WP_213890919.1">
    <property type="nucleotide sequence ID" value="NZ_JAGFNU010000016.1"/>
</dbReference>
<feature type="domain" description="Fe-S metabolism associated" evidence="2">
    <location>
        <begin position="11"/>
        <end position="134"/>
    </location>
</feature>
<dbReference type="SUPFAM" id="SSF82649">
    <property type="entry name" value="SufE/NifU"/>
    <property type="match status" value="1"/>
</dbReference>
<dbReference type="EMBL" id="JBHMEA010000035">
    <property type="protein sequence ID" value="MFB9232021.1"/>
    <property type="molecule type" value="Genomic_DNA"/>
</dbReference>
<accession>A0ABV5JGP5</accession>
<evidence type="ECO:0000259" key="2">
    <source>
        <dbReference type="Pfam" id="PF02657"/>
    </source>
</evidence>
<dbReference type="Gene3D" id="3.90.1010.10">
    <property type="match status" value="1"/>
</dbReference>
<reference evidence="3 4" key="1">
    <citation type="submission" date="2024-09" db="EMBL/GenBank/DDBJ databases">
        <authorList>
            <person name="Sun Q."/>
            <person name="Mori K."/>
        </authorList>
    </citation>
    <scope>NUCLEOTIDE SEQUENCE [LARGE SCALE GENOMIC DNA]</scope>
    <source>
        <strain evidence="3 4">CECT 8726</strain>
    </source>
</reference>
<keyword evidence="4" id="KW-1185">Reference proteome</keyword>
<name>A0ABV5JGP5_9RHOB</name>
<evidence type="ECO:0000256" key="1">
    <source>
        <dbReference type="ARBA" id="ARBA00010282"/>
    </source>
</evidence>
<organism evidence="3 4">
    <name type="scientific">Pseudohalocynthiibacter aestuariivivens</name>
    <dbReference type="NCBI Taxonomy" id="1591409"/>
    <lineage>
        <taxon>Bacteria</taxon>
        <taxon>Pseudomonadati</taxon>
        <taxon>Pseudomonadota</taxon>
        <taxon>Alphaproteobacteria</taxon>
        <taxon>Rhodobacterales</taxon>
        <taxon>Paracoccaceae</taxon>
        <taxon>Pseudohalocynthiibacter</taxon>
    </lineage>
</organism>
<comment type="similarity">
    <text evidence="1">Belongs to the SufE family.</text>
</comment>
<proteinExistence type="inferred from homology"/>
<evidence type="ECO:0000313" key="3">
    <source>
        <dbReference type="EMBL" id="MFB9232021.1"/>
    </source>
</evidence>
<dbReference type="PANTHER" id="PTHR43597">
    <property type="entry name" value="SULFUR ACCEPTOR PROTEIN CSDE"/>
    <property type="match status" value="1"/>
</dbReference>